<evidence type="ECO:0000256" key="1">
    <source>
        <dbReference type="ARBA" id="ARBA00004383"/>
    </source>
</evidence>
<evidence type="ECO:0000313" key="12">
    <source>
        <dbReference type="Proteomes" id="UP000664277"/>
    </source>
</evidence>
<keyword evidence="4" id="KW-1003">Cell membrane</keyword>
<dbReference type="Proteomes" id="UP000664277">
    <property type="component" value="Unassembled WGS sequence"/>
</dbReference>
<evidence type="ECO:0000256" key="3">
    <source>
        <dbReference type="ARBA" id="ARBA00022448"/>
    </source>
</evidence>
<dbReference type="InterPro" id="IPR037682">
    <property type="entry name" value="TonB_C"/>
</dbReference>
<keyword evidence="5" id="KW-0997">Cell inner membrane</keyword>
<protein>
    <submittedName>
        <fullName evidence="11">Energy transducer TonB</fullName>
    </submittedName>
</protein>
<dbReference type="InterPro" id="IPR051045">
    <property type="entry name" value="TonB-dependent_transducer"/>
</dbReference>
<comment type="caution">
    <text evidence="11">The sequence shown here is derived from an EMBL/GenBank/DDBJ whole genome shotgun (WGS) entry which is preliminary data.</text>
</comment>
<feature type="domain" description="TonB C-terminal" evidence="10">
    <location>
        <begin position="11"/>
        <end position="103"/>
    </location>
</feature>
<keyword evidence="7" id="KW-0653">Protein transport</keyword>
<reference evidence="11" key="1">
    <citation type="submission" date="2021-02" db="EMBL/GenBank/DDBJ databases">
        <title>Genome-Resolved Metagenomics of a Microbial Community Performing Photosynthetic Biological Nutrient Removal.</title>
        <authorList>
            <person name="Mcdaniel E.A."/>
        </authorList>
    </citation>
    <scope>NUCLEOTIDE SEQUENCE</scope>
    <source>
        <strain evidence="11">UWPOB_OBS1</strain>
    </source>
</reference>
<dbReference type="PROSITE" id="PS52015">
    <property type="entry name" value="TONB_CTD"/>
    <property type="match status" value="1"/>
</dbReference>
<evidence type="ECO:0000256" key="8">
    <source>
        <dbReference type="ARBA" id="ARBA00022989"/>
    </source>
</evidence>
<dbReference type="Pfam" id="PF03544">
    <property type="entry name" value="TonB_C"/>
    <property type="match status" value="1"/>
</dbReference>
<comment type="similarity">
    <text evidence="2">Belongs to the TonB family.</text>
</comment>
<dbReference type="AlphaFoldDB" id="A0A8J7PD61"/>
<dbReference type="GO" id="GO:0098797">
    <property type="term" value="C:plasma membrane protein complex"/>
    <property type="evidence" value="ECO:0007669"/>
    <property type="project" value="TreeGrafter"/>
</dbReference>
<gene>
    <name evidence="11" type="ORF">J0M35_11360</name>
</gene>
<dbReference type="GO" id="GO:0055085">
    <property type="term" value="P:transmembrane transport"/>
    <property type="evidence" value="ECO:0007669"/>
    <property type="project" value="InterPro"/>
</dbReference>
<dbReference type="GO" id="GO:0015031">
    <property type="term" value="P:protein transport"/>
    <property type="evidence" value="ECO:0007669"/>
    <property type="project" value="UniProtKB-KW"/>
</dbReference>
<evidence type="ECO:0000256" key="2">
    <source>
        <dbReference type="ARBA" id="ARBA00006555"/>
    </source>
</evidence>
<evidence type="ECO:0000259" key="10">
    <source>
        <dbReference type="PROSITE" id="PS52015"/>
    </source>
</evidence>
<evidence type="ECO:0000256" key="4">
    <source>
        <dbReference type="ARBA" id="ARBA00022475"/>
    </source>
</evidence>
<dbReference type="PANTHER" id="PTHR33446">
    <property type="entry name" value="PROTEIN TONB-RELATED"/>
    <property type="match status" value="1"/>
</dbReference>
<dbReference type="PANTHER" id="PTHR33446:SF2">
    <property type="entry name" value="PROTEIN TONB"/>
    <property type="match status" value="1"/>
</dbReference>
<keyword evidence="8" id="KW-1133">Transmembrane helix</keyword>
<sequence length="103" mass="11041">MPLPAGPVALSSELAVACPERPAPMYPPHSRRLGETGQVLLRVELSEAGRVALATVERSSGHARLDEAALAAVRNWRCIPARRNGQPARAVAVQPFRFVLHGS</sequence>
<dbReference type="NCBIfam" id="TIGR01352">
    <property type="entry name" value="tonB_Cterm"/>
    <property type="match status" value="1"/>
</dbReference>
<proteinExistence type="inferred from homology"/>
<keyword evidence="3" id="KW-0813">Transport</keyword>
<evidence type="ECO:0000256" key="5">
    <source>
        <dbReference type="ARBA" id="ARBA00022519"/>
    </source>
</evidence>
<accession>A0A8J7PD61</accession>
<evidence type="ECO:0000313" key="11">
    <source>
        <dbReference type="EMBL" id="MBN8660956.1"/>
    </source>
</evidence>
<evidence type="ECO:0000256" key="9">
    <source>
        <dbReference type="ARBA" id="ARBA00023136"/>
    </source>
</evidence>
<evidence type="ECO:0000256" key="6">
    <source>
        <dbReference type="ARBA" id="ARBA00022692"/>
    </source>
</evidence>
<organism evidence="11 12">
    <name type="scientific">Candidatus Obscuribacter phosphatis</name>
    <dbReference type="NCBI Taxonomy" id="1906157"/>
    <lineage>
        <taxon>Bacteria</taxon>
        <taxon>Bacillati</taxon>
        <taxon>Candidatus Melainabacteria</taxon>
        <taxon>Candidatus Obscuribacterales</taxon>
        <taxon>Candidatus Obscuribacteraceae</taxon>
        <taxon>Candidatus Obscuribacter</taxon>
    </lineage>
</organism>
<dbReference type="SUPFAM" id="SSF74653">
    <property type="entry name" value="TolA/TonB C-terminal domain"/>
    <property type="match status" value="1"/>
</dbReference>
<dbReference type="GO" id="GO:0031992">
    <property type="term" value="F:energy transducer activity"/>
    <property type="evidence" value="ECO:0007669"/>
    <property type="project" value="TreeGrafter"/>
</dbReference>
<dbReference type="Gene3D" id="3.30.1150.10">
    <property type="match status" value="1"/>
</dbReference>
<keyword evidence="6" id="KW-0812">Transmembrane</keyword>
<name>A0A8J7PD61_9BACT</name>
<evidence type="ECO:0000256" key="7">
    <source>
        <dbReference type="ARBA" id="ARBA00022927"/>
    </source>
</evidence>
<comment type="subcellular location">
    <subcellularLocation>
        <location evidence="1">Cell inner membrane</location>
        <topology evidence="1">Single-pass membrane protein</topology>
        <orientation evidence="1">Periplasmic side</orientation>
    </subcellularLocation>
</comment>
<dbReference type="InterPro" id="IPR006260">
    <property type="entry name" value="TonB/TolA_C"/>
</dbReference>
<keyword evidence="9" id="KW-0472">Membrane</keyword>
<dbReference type="EMBL" id="JAFLCK010000015">
    <property type="protein sequence ID" value="MBN8660956.1"/>
    <property type="molecule type" value="Genomic_DNA"/>
</dbReference>